<dbReference type="InterPro" id="IPR018162">
    <property type="entry name" value="Ala-tRNA-ligase_IIc_anticod-bd"/>
</dbReference>
<dbReference type="Gene3D" id="2.40.30.130">
    <property type="match status" value="1"/>
</dbReference>
<keyword evidence="8 11" id="KW-0694">RNA-binding</keyword>
<evidence type="ECO:0000256" key="5">
    <source>
        <dbReference type="ARBA" id="ARBA00022741"/>
    </source>
</evidence>
<dbReference type="Gene3D" id="3.30.980.10">
    <property type="entry name" value="Threonyl-trna Synthetase, Chain A, domain 2"/>
    <property type="match status" value="1"/>
</dbReference>
<evidence type="ECO:0000256" key="6">
    <source>
        <dbReference type="ARBA" id="ARBA00022833"/>
    </source>
</evidence>
<evidence type="ECO:0000256" key="11">
    <source>
        <dbReference type="HAMAP-Rule" id="MF_00036"/>
    </source>
</evidence>
<keyword evidence="9 11" id="KW-0648">Protein biosynthesis</keyword>
<dbReference type="InterPro" id="IPR018163">
    <property type="entry name" value="Thr/Ala-tRNA-synth_IIc_edit"/>
</dbReference>
<evidence type="ECO:0000256" key="1">
    <source>
        <dbReference type="ARBA" id="ARBA00008226"/>
    </source>
</evidence>
<gene>
    <name evidence="11 13" type="primary">alaS</name>
    <name evidence="13" type="ORF">WKW77_03045</name>
</gene>
<evidence type="ECO:0000256" key="2">
    <source>
        <dbReference type="ARBA" id="ARBA00022555"/>
    </source>
</evidence>
<reference evidence="13 14" key="1">
    <citation type="submission" date="2024-03" db="EMBL/GenBank/DDBJ databases">
        <title>Novel species of the genus Variovorax.</title>
        <authorList>
            <person name="Liu Q."/>
            <person name="Xin Y.-H."/>
        </authorList>
    </citation>
    <scope>NUCLEOTIDE SEQUENCE [LARGE SCALE GENOMIC DNA]</scope>
    <source>
        <strain evidence="13 14">KACC 18899</strain>
    </source>
</reference>
<keyword evidence="6 11" id="KW-0862">Zinc</keyword>
<keyword evidence="10 11" id="KW-0030">Aminoacyl-tRNA synthetase</keyword>
<dbReference type="SUPFAM" id="SSF55681">
    <property type="entry name" value="Class II aaRS and biotin synthetases"/>
    <property type="match status" value="1"/>
</dbReference>
<keyword evidence="5 11" id="KW-0547">Nucleotide-binding</keyword>
<dbReference type="Gene3D" id="6.10.250.550">
    <property type="match status" value="1"/>
</dbReference>
<comment type="function">
    <text evidence="11">Catalyzes the attachment of alanine to tRNA(Ala) in a two-step reaction: alanine is first activated by ATP to form Ala-AMP and then transferred to the acceptor end of tRNA(Ala). Also edits incorrectly charged Ser-tRNA(Ala) and Gly-tRNA(Ala) via its editing domain.</text>
</comment>
<comment type="caution">
    <text evidence="13">The sequence shown here is derived from an EMBL/GenBank/DDBJ whole genome shotgun (WGS) entry which is preliminary data.</text>
</comment>
<evidence type="ECO:0000256" key="10">
    <source>
        <dbReference type="ARBA" id="ARBA00023146"/>
    </source>
</evidence>
<sequence length="878" mass="94677">MSQPTFSVADIRKTFLEFFEGKGHTVVPSSSLVPGNDPTLMFTNSGMVQFKDVFLGTDKRPYVRAASVQACLRAGGKHNDLENVGYTARHHTFFEMLGNWSFGDYFKRESLKWGWELLTEVFKLPADRLLATVYHEDEEAYDIWTKDIGLAPERVIRIGDNKGGRYKSDNFWMMADTGPCGPCSEIFYDHGPEIPGGPPGSPDEDGDRFIEIWNHVFMQFDMKEDGSVVKLPAPCVDTGMGLERLAAILQHVHSNYQIDIFDALIKAAARETGCADLGNNSLKVIADHIRATAFLVADGVIPSNEGRGYVQRRIVRRAIRHGYKLGQKKPFFHKLVPDLVALMGGAYPKLRADAQRITETLKAEEERFFETLANGMEILDAALGDGAKVLPGDVAFKLHDTYGFPLDLSADVCRERGVAVDEAGFNAAMERQKAAGRAAGKFKMERAVEYTGAGNVFTGYEHLEEKAKVVALYFEGAPVQQLGEGQPGIAVLDTTPFYAESGGQVGDQGVLVAEGVQFGVADTQKIKADVFGHHGTQTQGTLKVGDGVTARVDTRLRAATMRNHSVTHLMHKALREVLGGHVQQKGSLVDADKTRFDFTHNAPVTHEQITEIERRVNAEILANEATQARVMDIESAQKTGAVMLFGEKYGETVRVLDIGTSRELCGGTHVARTGDIGLFKIVSEGGVAAGVRRIEAVTGANALAYLQQLEATVNSAAATLKAPVSELQPRLSQVLEQVRALEREVGALKGKLASSKGDELVAQAVDVNGIKVLAAKLDGADAKTLRDTMDKLKDKLKTAAIVLAAVDGAKVQLAAGVTSDTMGKVKAGELVNFVAQQVGGKGGGKPDMAMAGGTDAAGVPAALQSVQGWVAERLQAKG</sequence>
<dbReference type="Pfam" id="PF01411">
    <property type="entry name" value="tRNA-synt_2c"/>
    <property type="match status" value="1"/>
</dbReference>
<keyword evidence="11" id="KW-0963">Cytoplasm</keyword>
<comment type="catalytic activity">
    <reaction evidence="11">
        <text>tRNA(Ala) + L-alanine + ATP = L-alanyl-tRNA(Ala) + AMP + diphosphate</text>
        <dbReference type="Rhea" id="RHEA:12540"/>
        <dbReference type="Rhea" id="RHEA-COMP:9657"/>
        <dbReference type="Rhea" id="RHEA-COMP:9923"/>
        <dbReference type="ChEBI" id="CHEBI:30616"/>
        <dbReference type="ChEBI" id="CHEBI:33019"/>
        <dbReference type="ChEBI" id="CHEBI:57972"/>
        <dbReference type="ChEBI" id="CHEBI:78442"/>
        <dbReference type="ChEBI" id="CHEBI:78497"/>
        <dbReference type="ChEBI" id="CHEBI:456215"/>
        <dbReference type="EC" id="6.1.1.7"/>
    </reaction>
</comment>
<proteinExistence type="inferred from homology"/>
<name>A0ABU8V8W5_9BURK</name>
<feature type="binding site" evidence="11">
    <location>
        <position position="564"/>
    </location>
    <ligand>
        <name>Zn(2+)</name>
        <dbReference type="ChEBI" id="CHEBI:29105"/>
    </ligand>
</feature>
<dbReference type="PROSITE" id="PS50860">
    <property type="entry name" value="AA_TRNA_LIGASE_II_ALA"/>
    <property type="match status" value="1"/>
</dbReference>
<dbReference type="InterPro" id="IPR045864">
    <property type="entry name" value="aa-tRNA-synth_II/BPL/LPL"/>
</dbReference>
<dbReference type="InterPro" id="IPR018164">
    <property type="entry name" value="Ala-tRNA-synth_IIc_N"/>
</dbReference>
<dbReference type="InterPro" id="IPR012947">
    <property type="entry name" value="tRNA_SAD"/>
</dbReference>
<keyword evidence="4 11" id="KW-0479">Metal-binding</keyword>
<dbReference type="Proteomes" id="UP001365846">
    <property type="component" value="Unassembled WGS sequence"/>
</dbReference>
<comment type="domain">
    <text evidence="11">Consists of three domains; the N-terminal catalytic domain, the editing domain and the C-terminal C-Ala domain. The editing domain removes incorrectly charged amino acids, while the C-Ala domain, along with tRNA(Ala), serves as a bridge to cooperatively bring together the editing and aminoacylation centers thus stimulating deacylation of misacylated tRNAs.</text>
</comment>
<dbReference type="RefSeq" id="WP_340355330.1">
    <property type="nucleotide sequence ID" value="NZ_JBBKZU010000001.1"/>
</dbReference>
<dbReference type="CDD" id="cd00673">
    <property type="entry name" value="AlaRS_core"/>
    <property type="match status" value="1"/>
</dbReference>
<dbReference type="InterPro" id="IPR018165">
    <property type="entry name" value="Ala-tRNA-synth_IIc_core"/>
</dbReference>
<dbReference type="Pfam" id="PF07973">
    <property type="entry name" value="tRNA_SAD"/>
    <property type="match status" value="1"/>
</dbReference>
<evidence type="ECO:0000256" key="8">
    <source>
        <dbReference type="ARBA" id="ARBA00022884"/>
    </source>
</evidence>
<evidence type="ECO:0000256" key="4">
    <source>
        <dbReference type="ARBA" id="ARBA00022723"/>
    </source>
</evidence>
<dbReference type="SUPFAM" id="SSF50447">
    <property type="entry name" value="Translation proteins"/>
    <property type="match status" value="1"/>
</dbReference>
<evidence type="ECO:0000256" key="3">
    <source>
        <dbReference type="ARBA" id="ARBA00022598"/>
    </source>
</evidence>
<dbReference type="Pfam" id="PF02272">
    <property type="entry name" value="DHHA1"/>
    <property type="match status" value="1"/>
</dbReference>
<dbReference type="HAMAP" id="MF_00036_B">
    <property type="entry name" value="Ala_tRNA_synth_B"/>
    <property type="match status" value="1"/>
</dbReference>
<accession>A0ABU8V8W5</accession>
<dbReference type="EC" id="6.1.1.7" evidence="11"/>
<protein>
    <recommendedName>
        <fullName evidence="11">Alanine--tRNA ligase</fullName>
        <ecNumber evidence="11">6.1.1.7</ecNumber>
    </recommendedName>
    <alternativeName>
        <fullName evidence="11">Alanyl-tRNA synthetase</fullName>
        <shortName evidence="11">AlaRS</shortName>
    </alternativeName>
</protein>
<evidence type="ECO:0000259" key="12">
    <source>
        <dbReference type="PROSITE" id="PS50860"/>
    </source>
</evidence>
<evidence type="ECO:0000256" key="9">
    <source>
        <dbReference type="ARBA" id="ARBA00022917"/>
    </source>
</evidence>
<evidence type="ECO:0000313" key="14">
    <source>
        <dbReference type="Proteomes" id="UP001365846"/>
    </source>
</evidence>
<dbReference type="PANTHER" id="PTHR11777">
    <property type="entry name" value="ALANYL-TRNA SYNTHETASE"/>
    <property type="match status" value="1"/>
</dbReference>
<feature type="binding site" evidence="11">
    <location>
        <position position="665"/>
    </location>
    <ligand>
        <name>Zn(2+)</name>
        <dbReference type="ChEBI" id="CHEBI:29105"/>
    </ligand>
</feature>
<feature type="binding site" evidence="11">
    <location>
        <position position="568"/>
    </location>
    <ligand>
        <name>Zn(2+)</name>
        <dbReference type="ChEBI" id="CHEBI:29105"/>
    </ligand>
</feature>
<dbReference type="GO" id="GO:0004813">
    <property type="term" value="F:alanine-tRNA ligase activity"/>
    <property type="evidence" value="ECO:0007669"/>
    <property type="project" value="UniProtKB-EC"/>
</dbReference>
<dbReference type="SUPFAM" id="SSF55186">
    <property type="entry name" value="ThrRS/AlaRS common domain"/>
    <property type="match status" value="1"/>
</dbReference>
<evidence type="ECO:0000313" key="13">
    <source>
        <dbReference type="EMBL" id="MEJ8810025.1"/>
    </source>
</evidence>
<dbReference type="InterPro" id="IPR050058">
    <property type="entry name" value="Ala-tRNA_ligase"/>
</dbReference>
<dbReference type="PANTHER" id="PTHR11777:SF9">
    <property type="entry name" value="ALANINE--TRNA LIGASE, CYTOPLASMIC"/>
    <property type="match status" value="1"/>
</dbReference>
<organism evidence="13 14">
    <name type="scientific">Variovorax ureilyticus</name>
    <dbReference type="NCBI Taxonomy" id="1836198"/>
    <lineage>
        <taxon>Bacteria</taxon>
        <taxon>Pseudomonadati</taxon>
        <taxon>Pseudomonadota</taxon>
        <taxon>Betaproteobacteria</taxon>
        <taxon>Burkholderiales</taxon>
        <taxon>Comamonadaceae</taxon>
        <taxon>Variovorax</taxon>
    </lineage>
</organism>
<keyword evidence="7 11" id="KW-0067">ATP-binding</keyword>
<dbReference type="SUPFAM" id="SSF101353">
    <property type="entry name" value="Putative anticodon-binding domain of alanyl-tRNA synthetase (AlaRS)"/>
    <property type="match status" value="1"/>
</dbReference>
<dbReference type="Gene3D" id="3.10.310.40">
    <property type="match status" value="1"/>
</dbReference>
<dbReference type="PRINTS" id="PR00980">
    <property type="entry name" value="TRNASYNTHALA"/>
</dbReference>
<dbReference type="NCBIfam" id="TIGR00344">
    <property type="entry name" value="alaS"/>
    <property type="match status" value="1"/>
</dbReference>
<keyword evidence="14" id="KW-1185">Reference proteome</keyword>
<dbReference type="InterPro" id="IPR003156">
    <property type="entry name" value="DHHA1_dom"/>
</dbReference>
<dbReference type="InterPro" id="IPR009000">
    <property type="entry name" value="Transl_B-barrel_sf"/>
</dbReference>
<feature type="domain" description="Alanyl-transfer RNA synthetases family profile" evidence="12">
    <location>
        <begin position="6"/>
        <end position="708"/>
    </location>
</feature>
<dbReference type="SMART" id="SM00863">
    <property type="entry name" value="tRNA_SAD"/>
    <property type="match status" value="1"/>
</dbReference>
<dbReference type="Gene3D" id="3.30.930.10">
    <property type="entry name" value="Bira Bifunctional Protein, Domain 2"/>
    <property type="match status" value="1"/>
</dbReference>
<feature type="binding site" evidence="11">
    <location>
        <position position="669"/>
    </location>
    <ligand>
        <name>Zn(2+)</name>
        <dbReference type="ChEBI" id="CHEBI:29105"/>
    </ligand>
</feature>
<comment type="similarity">
    <text evidence="1 11">Belongs to the class-II aminoacyl-tRNA synthetase family.</text>
</comment>
<dbReference type="Gene3D" id="3.30.54.20">
    <property type="match status" value="1"/>
</dbReference>
<dbReference type="InterPro" id="IPR023033">
    <property type="entry name" value="Ala_tRNA_ligase_euk/bac"/>
</dbReference>
<evidence type="ECO:0000256" key="7">
    <source>
        <dbReference type="ARBA" id="ARBA00022840"/>
    </source>
</evidence>
<comment type="subcellular location">
    <subcellularLocation>
        <location evidence="11">Cytoplasm</location>
    </subcellularLocation>
</comment>
<dbReference type="InterPro" id="IPR002318">
    <property type="entry name" value="Ala-tRNA-lgiase_IIc"/>
</dbReference>
<comment type="cofactor">
    <cofactor evidence="11">
        <name>Zn(2+)</name>
        <dbReference type="ChEBI" id="CHEBI:29105"/>
    </cofactor>
    <text evidence="11">Binds 1 zinc ion per subunit.</text>
</comment>
<keyword evidence="2 11" id="KW-0820">tRNA-binding</keyword>
<keyword evidence="3 11" id="KW-0436">Ligase</keyword>
<dbReference type="EMBL" id="JBBKZU010000001">
    <property type="protein sequence ID" value="MEJ8810025.1"/>
    <property type="molecule type" value="Genomic_DNA"/>
</dbReference>